<dbReference type="EMBL" id="JAJSOF020000023">
    <property type="protein sequence ID" value="KAJ4436323.1"/>
    <property type="molecule type" value="Genomic_DNA"/>
</dbReference>
<sequence>MAGLCEGGNESASSLKAISECERSFSSINEIVTPIRNVPLVEHIADLMFINLTESPLSESDPLSCEILAVNWEAISRRNPLW</sequence>
<dbReference type="Proteomes" id="UP001148838">
    <property type="component" value="Unassembled WGS sequence"/>
</dbReference>
<proteinExistence type="predicted"/>
<accession>A0ABQ8SQX2</accession>
<evidence type="ECO:0000313" key="2">
    <source>
        <dbReference type="Proteomes" id="UP001148838"/>
    </source>
</evidence>
<name>A0ABQ8SQX2_PERAM</name>
<gene>
    <name evidence="1" type="ORF">ANN_18954</name>
</gene>
<organism evidence="1 2">
    <name type="scientific">Periplaneta americana</name>
    <name type="common">American cockroach</name>
    <name type="synonym">Blatta americana</name>
    <dbReference type="NCBI Taxonomy" id="6978"/>
    <lineage>
        <taxon>Eukaryota</taxon>
        <taxon>Metazoa</taxon>
        <taxon>Ecdysozoa</taxon>
        <taxon>Arthropoda</taxon>
        <taxon>Hexapoda</taxon>
        <taxon>Insecta</taxon>
        <taxon>Pterygota</taxon>
        <taxon>Neoptera</taxon>
        <taxon>Polyneoptera</taxon>
        <taxon>Dictyoptera</taxon>
        <taxon>Blattodea</taxon>
        <taxon>Blattoidea</taxon>
        <taxon>Blattidae</taxon>
        <taxon>Blattinae</taxon>
        <taxon>Periplaneta</taxon>
    </lineage>
</organism>
<keyword evidence="2" id="KW-1185">Reference proteome</keyword>
<comment type="caution">
    <text evidence="1">The sequence shown here is derived from an EMBL/GenBank/DDBJ whole genome shotgun (WGS) entry which is preliminary data.</text>
</comment>
<reference evidence="1 2" key="1">
    <citation type="journal article" date="2022" name="Allergy">
        <title>Genome assembly and annotation of Periplaneta americana reveal a comprehensive cockroach allergen profile.</title>
        <authorList>
            <person name="Wang L."/>
            <person name="Xiong Q."/>
            <person name="Saelim N."/>
            <person name="Wang L."/>
            <person name="Nong W."/>
            <person name="Wan A.T."/>
            <person name="Shi M."/>
            <person name="Liu X."/>
            <person name="Cao Q."/>
            <person name="Hui J.H.L."/>
            <person name="Sookrung N."/>
            <person name="Leung T.F."/>
            <person name="Tungtrongchitr A."/>
            <person name="Tsui S.K.W."/>
        </authorList>
    </citation>
    <scope>NUCLEOTIDE SEQUENCE [LARGE SCALE GENOMIC DNA]</scope>
    <source>
        <strain evidence="1">PWHHKU_190912</strain>
    </source>
</reference>
<protein>
    <submittedName>
        <fullName evidence="1">Uncharacterized protein</fullName>
    </submittedName>
</protein>
<evidence type="ECO:0000313" key="1">
    <source>
        <dbReference type="EMBL" id="KAJ4436323.1"/>
    </source>
</evidence>